<feature type="chain" id="PRO_5040337483" evidence="2">
    <location>
        <begin position="16"/>
        <end position="217"/>
    </location>
</feature>
<protein>
    <submittedName>
        <fullName evidence="3">Uncharacterized protein</fullName>
    </submittedName>
</protein>
<evidence type="ECO:0000313" key="3">
    <source>
        <dbReference type="EMBL" id="CAG8961634.1"/>
    </source>
</evidence>
<reference evidence="3" key="1">
    <citation type="submission" date="2021-07" db="EMBL/GenBank/DDBJ databases">
        <authorList>
            <person name="Durling M."/>
        </authorList>
    </citation>
    <scope>NUCLEOTIDE SEQUENCE</scope>
</reference>
<gene>
    <name evidence="3" type="ORF">HYFRA_00006171</name>
</gene>
<sequence length="217" mass="23298">MALPTVFMLVSLAFAERFLSGGKNMIHSTSPNIGSQTLVELPQIISLRLKRVIAHDLQDLPNQGGRDGPSLSSSEGLNPNISPTKPPGFGTGHSLFDLLIRIRAPSSSQPFLFSSGPSTRLSLVSSVFSPSHFRRLLLLGAPLDISPSAYATLGAGHGRICGNATTKKLAKSVVAKREDVSRLRGCRWGGMMGMKKILGSGRRGQLELFLVSIYMQN</sequence>
<dbReference type="AlphaFoldDB" id="A0A9N9L8W6"/>
<dbReference type="Proteomes" id="UP000696280">
    <property type="component" value="Unassembled WGS sequence"/>
</dbReference>
<keyword evidence="2" id="KW-0732">Signal</keyword>
<comment type="caution">
    <text evidence="3">The sequence shown here is derived from an EMBL/GenBank/DDBJ whole genome shotgun (WGS) entry which is preliminary data.</text>
</comment>
<accession>A0A9N9L8W6</accession>
<feature type="region of interest" description="Disordered" evidence="1">
    <location>
        <begin position="60"/>
        <end position="87"/>
    </location>
</feature>
<feature type="compositionally biased region" description="Polar residues" evidence="1">
    <location>
        <begin position="70"/>
        <end position="83"/>
    </location>
</feature>
<name>A0A9N9L8W6_9HELO</name>
<keyword evidence="4" id="KW-1185">Reference proteome</keyword>
<evidence type="ECO:0000256" key="1">
    <source>
        <dbReference type="SAM" id="MobiDB-lite"/>
    </source>
</evidence>
<proteinExistence type="predicted"/>
<dbReference type="EMBL" id="CAJVRL010000115">
    <property type="protein sequence ID" value="CAG8961634.1"/>
    <property type="molecule type" value="Genomic_DNA"/>
</dbReference>
<organism evidence="3 4">
    <name type="scientific">Hymenoscyphus fraxineus</name>
    <dbReference type="NCBI Taxonomy" id="746836"/>
    <lineage>
        <taxon>Eukaryota</taxon>
        <taxon>Fungi</taxon>
        <taxon>Dikarya</taxon>
        <taxon>Ascomycota</taxon>
        <taxon>Pezizomycotina</taxon>
        <taxon>Leotiomycetes</taxon>
        <taxon>Helotiales</taxon>
        <taxon>Helotiaceae</taxon>
        <taxon>Hymenoscyphus</taxon>
    </lineage>
</organism>
<evidence type="ECO:0000256" key="2">
    <source>
        <dbReference type="SAM" id="SignalP"/>
    </source>
</evidence>
<feature type="signal peptide" evidence="2">
    <location>
        <begin position="1"/>
        <end position="15"/>
    </location>
</feature>
<evidence type="ECO:0000313" key="4">
    <source>
        <dbReference type="Proteomes" id="UP000696280"/>
    </source>
</evidence>